<dbReference type="GO" id="GO:0005886">
    <property type="term" value="C:plasma membrane"/>
    <property type="evidence" value="ECO:0007669"/>
    <property type="project" value="TreeGrafter"/>
</dbReference>
<evidence type="ECO:0000256" key="8">
    <source>
        <dbReference type="RuleBase" id="RU362108"/>
    </source>
</evidence>
<comment type="subcellular location">
    <subcellularLocation>
        <location evidence="1 8">Membrane</location>
        <topology evidence="1 8">Multi-pass membrane protein</topology>
    </subcellularLocation>
</comment>
<feature type="transmembrane region" description="Helical" evidence="8">
    <location>
        <begin position="69"/>
        <end position="89"/>
    </location>
</feature>
<dbReference type="PANTHER" id="PTHR31752">
    <property type="entry name" value="AUXIN EFFLUX CARRIER COMPONENT 1B-RELATED"/>
    <property type="match status" value="1"/>
</dbReference>
<dbReference type="GO" id="GO:0009734">
    <property type="term" value="P:auxin-activated signaling pathway"/>
    <property type="evidence" value="ECO:0007669"/>
    <property type="project" value="UniProtKB-UniRule"/>
</dbReference>
<evidence type="ECO:0000313" key="10">
    <source>
        <dbReference type="EMBL" id="KAF7819676.1"/>
    </source>
</evidence>
<comment type="caution">
    <text evidence="10">The sequence shown here is derived from an EMBL/GenBank/DDBJ whole genome shotgun (WGS) entry which is preliminary data.</text>
</comment>
<dbReference type="PANTHER" id="PTHR31752:SF40">
    <property type="entry name" value="AUXIN EFFLUX CARRIER COMPONENT 8"/>
    <property type="match status" value="1"/>
</dbReference>
<dbReference type="EMBL" id="JAAIUW010000008">
    <property type="protein sequence ID" value="KAF7819676.1"/>
    <property type="molecule type" value="Genomic_DNA"/>
</dbReference>
<dbReference type="GO" id="GO:0005783">
    <property type="term" value="C:endoplasmic reticulum"/>
    <property type="evidence" value="ECO:0007669"/>
    <property type="project" value="TreeGrafter"/>
</dbReference>
<feature type="transmembrane region" description="Helical" evidence="8">
    <location>
        <begin position="135"/>
        <end position="156"/>
    </location>
</feature>
<comment type="similarity">
    <text evidence="2 8">Belongs to the auxin efflux carrier (TC 2.A.69.1) family.</text>
</comment>
<dbReference type="GO" id="GO:0009926">
    <property type="term" value="P:auxin polar transport"/>
    <property type="evidence" value="ECO:0007669"/>
    <property type="project" value="TreeGrafter"/>
</dbReference>
<evidence type="ECO:0000256" key="2">
    <source>
        <dbReference type="ARBA" id="ARBA00009177"/>
    </source>
</evidence>
<keyword evidence="7 8" id="KW-0927">Auxin signaling pathway</keyword>
<name>A0A834TEI8_9FABA</name>
<feature type="compositionally biased region" description="Acidic residues" evidence="9">
    <location>
        <begin position="184"/>
        <end position="204"/>
    </location>
</feature>
<feature type="transmembrane region" description="Helical" evidence="8">
    <location>
        <begin position="348"/>
        <end position="372"/>
    </location>
</feature>
<keyword evidence="5 8" id="KW-1133">Transmembrane helix</keyword>
<evidence type="ECO:0000256" key="7">
    <source>
        <dbReference type="ARBA" id="ARBA00023294"/>
    </source>
</evidence>
<feature type="transmembrane region" description="Helical" evidence="8">
    <location>
        <begin position="101"/>
        <end position="123"/>
    </location>
</feature>
<organism evidence="10 11">
    <name type="scientific">Senna tora</name>
    <dbReference type="NCBI Taxonomy" id="362788"/>
    <lineage>
        <taxon>Eukaryota</taxon>
        <taxon>Viridiplantae</taxon>
        <taxon>Streptophyta</taxon>
        <taxon>Embryophyta</taxon>
        <taxon>Tracheophyta</taxon>
        <taxon>Spermatophyta</taxon>
        <taxon>Magnoliopsida</taxon>
        <taxon>eudicotyledons</taxon>
        <taxon>Gunneridae</taxon>
        <taxon>Pentapetalae</taxon>
        <taxon>rosids</taxon>
        <taxon>fabids</taxon>
        <taxon>Fabales</taxon>
        <taxon>Fabaceae</taxon>
        <taxon>Caesalpinioideae</taxon>
        <taxon>Cassia clade</taxon>
        <taxon>Senna</taxon>
    </lineage>
</organism>
<feature type="transmembrane region" description="Helical" evidence="8">
    <location>
        <begin position="292"/>
        <end position="315"/>
    </location>
</feature>
<dbReference type="InterPro" id="IPR014024">
    <property type="entry name" value="Auxin_eff_plant"/>
</dbReference>
<evidence type="ECO:0000256" key="4">
    <source>
        <dbReference type="ARBA" id="ARBA00022692"/>
    </source>
</evidence>
<dbReference type="OrthoDB" id="2133778at2759"/>
<evidence type="ECO:0000256" key="5">
    <source>
        <dbReference type="ARBA" id="ARBA00022989"/>
    </source>
</evidence>
<dbReference type="AlphaFoldDB" id="A0A834TEI8"/>
<keyword evidence="4 8" id="KW-0812">Transmembrane</keyword>
<dbReference type="NCBIfam" id="TIGR00946">
    <property type="entry name" value="2a69"/>
    <property type="match status" value="1"/>
</dbReference>
<gene>
    <name evidence="10" type="ORF">G2W53_025131</name>
</gene>
<sequence>MLSLADVGHVVSATVPLYVTMILAYVSVKWWKLFTPDQCNGINKFVAKFSVPLLSFQVVSSNDVYNMSLKLICADFIQKSLAFLALAAILKITNSNTSTTLGFRCIITGFSLSTLPNTLILGIPLLRAMYKDEAVILAQIIVLQSVVWYNLLLFLYELDAANTVTTLASSSSPPPSRGSGGETESAEGEQSKEEEEEVEEEEEAELGRREKKTKILKILSTVGKKLMSNPNTYATFIGLIWASIHFRWGIHMPSVVNQSIVILSNGGLGMAMFSLGLFMASQSRIIACGTRMAMVAMGLKFLMGPALMAVASIAIGLRHTLFKAAIVQAALPQGIVPFVFAKEYNVHPAILSTGVLLGMLISMPVALAYYFLLAL</sequence>
<feature type="transmembrane region" description="Helical" evidence="8">
    <location>
        <begin position="7"/>
        <end position="28"/>
    </location>
</feature>
<feature type="transmembrane region" description="Helical" evidence="8">
    <location>
        <begin position="256"/>
        <end position="280"/>
    </location>
</feature>
<dbReference type="GO" id="GO:0010329">
    <property type="term" value="F:auxin efflux transmembrane transporter activity"/>
    <property type="evidence" value="ECO:0007669"/>
    <property type="project" value="TreeGrafter"/>
</dbReference>
<comment type="caution">
    <text evidence="8">Lacks conserved residue(s) required for the propagation of feature annotation.</text>
</comment>
<dbReference type="InterPro" id="IPR004776">
    <property type="entry name" value="Mem_transp_PIN-like"/>
</dbReference>
<accession>A0A834TEI8</accession>
<comment type="function">
    <text evidence="8">May act as a component of the auxin efflux carrier.</text>
</comment>
<keyword evidence="3 8" id="KW-0813">Transport</keyword>
<keyword evidence="6 8" id="KW-0472">Membrane</keyword>
<protein>
    <recommendedName>
        <fullName evidence="8">Auxin efflux carrier component</fullName>
    </recommendedName>
</protein>
<evidence type="ECO:0000256" key="9">
    <source>
        <dbReference type="SAM" id="MobiDB-lite"/>
    </source>
</evidence>
<dbReference type="Proteomes" id="UP000634136">
    <property type="component" value="Unassembled WGS sequence"/>
</dbReference>
<keyword evidence="11" id="KW-1185">Reference proteome</keyword>
<evidence type="ECO:0000313" key="11">
    <source>
        <dbReference type="Proteomes" id="UP000634136"/>
    </source>
</evidence>
<feature type="region of interest" description="Disordered" evidence="9">
    <location>
        <begin position="167"/>
        <end position="207"/>
    </location>
</feature>
<dbReference type="Pfam" id="PF03547">
    <property type="entry name" value="Mem_trans"/>
    <property type="match status" value="1"/>
</dbReference>
<evidence type="ECO:0000256" key="3">
    <source>
        <dbReference type="ARBA" id="ARBA00022448"/>
    </source>
</evidence>
<dbReference type="InterPro" id="IPR051107">
    <property type="entry name" value="Auxin_Efflux_Carrier"/>
</dbReference>
<reference evidence="10" key="1">
    <citation type="submission" date="2020-09" db="EMBL/GenBank/DDBJ databases">
        <title>Genome-Enabled Discovery of Anthraquinone Biosynthesis in Senna tora.</title>
        <authorList>
            <person name="Kang S.-H."/>
            <person name="Pandey R.P."/>
            <person name="Lee C.-M."/>
            <person name="Sim J.-S."/>
            <person name="Jeong J.-T."/>
            <person name="Choi B.-S."/>
            <person name="Jung M."/>
            <person name="Ginzburg D."/>
            <person name="Zhao K."/>
            <person name="Won S.Y."/>
            <person name="Oh T.-J."/>
            <person name="Yu Y."/>
            <person name="Kim N.-H."/>
            <person name="Lee O.R."/>
            <person name="Lee T.-H."/>
            <person name="Bashyal P."/>
            <person name="Kim T.-S."/>
            <person name="Lee W.-H."/>
            <person name="Kawkins C."/>
            <person name="Kim C.-K."/>
            <person name="Kim J.S."/>
            <person name="Ahn B.O."/>
            <person name="Rhee S.Y."/>
            <person name="Sohng J.K."/>
        </authorList>
    </citation>
    <scope>NUCLEOTIDE SEQUENCE</scope>
    <source>
        <tissue evidence="10">Leaf</tissue>
    </source>
</reference>
<evidence type="ECO:0000256" key="1">
    <source>
        <dbReference type="ARBA" id="ARBA00004141"/>
    </source>
</evidence>
<evidence type="ECO:0000256" key="6">
    <source>
        <dbReference type="ARBA" id="ARBA00023136"/>
    </source>
</evidence>
<feature type="transmembrane region" description="Helical" evidence="8">
    <location>
        <begin position="233"/>
        <end position="250"/>
    </location>
</feature>
<proteinExistence type="inferred from homology"/>